<reference evidence="1 2" key="1">
    <citation type="submission" date="2020-01" db="EMBL/GenBank/DDBJ databases">
        <authorList>
            <person name="Gulvik C.A."/>
            <person name="Batra D.G."/>
        </authorList>
    </citation>
    <scope>NUCLEOTIDE SEQUENCE [LARGE SCALE GENOMIC DNA]</scope>
    <source>
        <strain evidence="1 2">W9323</strain>
    </source>
</reference>
<sequence length="146" mass="16475">MYQKVDTLITELKSDGNTEKVTITSGSTNKTEVIAITKAKKKKKWKYHSTSYGKKKFKKYTVAAIAIIVSSITKIPASAKIIVGISSYIFSENIKTVYYKKIIYKKTGRSKLNPCFKTKTNLYKDSKRKKAIKKGIISYAGRTQCP</sequence>
<dbReference type="KEGG" id="kpul:GXN76_15725"/>
<dbReference type="EMBL" id="CP048104">
    <property type="protein sequence ID" value="QKG85760.1"/>
    <property type="molecule type" value="Genomic_DNA"/>
</dbReference>
<accession>A0A7D3Y211</accession>
<name>A0A7D3Y211_9BACL</name>
<dbReference type="AlphaFoldDB" id="A0A7D3Y211"/>
<evidence type="ECO:0000313" key="2">
    <source>
        <dbReference type="Proteomes" id="UP000503088"/>
    </source>
</evidence>
<organism evidence="1 2">
    <name type="scientific">Kroppenstedtia pulmonis</name>
    <dbReference type="NCBI Taxonomy" id="1380685"/>
    <lineage>
        <taxon>Bacteria</taxon>
        <taxon>Bacillati</taxon>
        <taxon>Bacillota</taxon>
        <taxon>Bacilli</taxon>
        <taxon>Bacillales</taxon>
        <taxon>Thermoactinomycetaceae</taxon>
        <taxon>Kroppenstedtia</taxon>
    </lineage>
</organism>
<protein>
    <submittedName>
        <fullName evidence="1">Uncharacterized protein</fullName>
    </submittedName>
</protein>
<keyword evidence="2" id="KW-1185">Reference proteome</keyword>
<evidence type="ECO:0000313" key="1">
    <source>
        <dbReference type="EMBL" id="QKG85760.1"/>
    </source>
</evidence>
<proteinExistence type="predicted"/>
<dbReference type="RefSeq" id="WP_173224787.1">
    <property type="nucleotide sequence ID" value="NZ_CP048104.1"/>
</dbReference>
<gene>
    <name evidence="1" type="ORF">GXN76_15725</name>
</gene>
<dbReference type="Proteomes" id="UP000503088">
    <property type="component" value="Chromosome"/>
</dbReference>